<dbReference type="EMBL" id="JAPEVG010000506">
    <property type="protein sequence ID" value="KAJ8461990.1"/>
    <property type="molecule type" value="Genomic_DNA"/>
</dbReference>
<dbReference type="AlphaFoldDB" id="A0AAD7X6J3"/>
<comment type="caution">
    <text evidence="2">The sequence shown here is derived from an EMBL/GenBank/DDBJ whole genome shotgun (WGS) entry which is preliminary data.</text>
</comment>
<sequence>MPAVATKTIVFTAKEGQARVREPDSVQPPVLVLELAHDSVHSHTSADLSLPTHGDVARTVKAKATLWPSRGSTSMERHLITKAQPHRNTVSPSSSRSTFQLPALLHGYTVDLKFLEAEEAADYIRGEVFSIEESVYTPIEHIFADPNVSGLAGVNLNHSTASLNKLCTRNQATNKTPRPCILAGSFPNTKLEDIKNPSIWLMATFEGTPMSTLPPIYQFFCIAVHPTPPLCPLEASRAISLPSPGFHLHSLPEWPTPGPNSSQWIIAWEFETTRPLLGRWLTPQARKKARLSSCGSTEEAARVENSHRGERIGMTFGPRATMLLRAQTAERRNAWIQLCKTDKKFALARQKEFQEWRSAGRRRRSMCGSKVSCTTRCRKEGHCKARSSYVGHSILNETIHEDGASVYPGRQSSMSGKHSSLQDKSGKGDGEPRNCRHNDTQTASNAPCPGHAVKQQRSDRKSVKSATGASIASNHNSVLPRKVFSQISNRFAALGSLRMSSTGDS</sequence>
<feature type="compositionally biased region" description="Polar residues" evidence="1">
    <location>
        <begin position="410"/>
        <end position="419"/>
    </location>
</feature>
<evidence type="ECO:0000313" key="3">
    <source>
        <dbReference type="Proteomes" id="UP001215151"/>
    </source>
</evidence>
<organism evidence="2 3">
    <name type="scientific">Trametes cubensis</name>
    <dbReference type="NCBI Taxonomy" id="1111947"/>
    <lineage>
        <taxon>Eukaryota</taxon>
        <taxon>Fungi</taxon>
        <taxon>Dikarya</taxon>
        <taxon>Basidiomycota</taxon>
        <taxon>Agaricomycotina</taxon>
        <taxon>Agaricomycetes</taxon>
        <taxon>Polyporales</taxon>
        <taxon>Polyporaceae</taxon>
        <taxon>Trametes</taxon>
    </lineage>
</organism>
<accession>A0AAD7X6J3</accession>
<protein>
    <submittedName>
        <fullName evidence="2">Uncharacterized protein</fullName>
    </submittedName>
</protein>
<feature type="region of interest" description="Disordered" evidence="1">
    <location>
        <begin position="404"/>
        <end position="481"/>
    </location>
</feature>
<gene>
    <name evidence="2" type="ORF">ONZ51_g11189</name>
</gene>
<proteinExistence type="predicted"/>
<feature type="compositionally biased region" description="Basic and acidic residues" evidence="1">
    <location>
        <begin position="420"/>
        <end position="439"/>
    </location>
</feature>
<keyword evidence="3" id="KW-1185">Reference proteome</keyword>
<name>A0AAD7X6J3_9APHY</name>
<evidence type="ECO:0000313" key="2">
    <source>
        <dbReference type="EMBL" id="KAJ8461990.1"/>
    </source>
</evidence>
<reference evidence="2" key="1">
    <citation type="submission" date="2022-11" db="EMBL/GenBank/DDBJ databases">
        <title>Genome Sequence of Cubamyces cubensis.</title>
        <authorList>
            <person name="Buettner E."/>
        </authorList>
    </citation>
    <scope>NUCLEOTIDE SEQUENCE</scope>
    <source>
        <strain evidence="2">MPL-01</strain>
    </source>
</reference>
<feature type="compositionally biased region" description="Polar residues" evidence="1">
    <location>
        <begin position="464"/>
        <end position="477"/>
    </location>
</feature>
<dbReference type="Proteomes" id="UP001215151">
    <property type="component" value="Unassembled WGS sequence"/>
</dbReference>
<evidence type="ECO:0000256" key="1">
    <source>
        <dbReference type="SAM" id="MobiDB-lite"/>
    </source>
</evidence>